<proteinExistence type="predicted"/>
<evidence type="ECO:0000313" key="2">
    <source>
        <dbReference type="EMBL" id="OOK81074.1"/>
    </source>
</evidence>
<evidence type="ECO:0000313" key="3">
    <source>
        <dbReference type="Proteomes" id="UP000188532"/>
    </source>
</evidence>
<dbReference type="Proteomes" id="UP000189229">
    <property type="component" value="Unassembled WGS sequence"/>
</dbReference>
<dbReference type="AlphaFoldDB" id="A0A1V3XPA8"/>
<accession>A0A1V3XPA8</accession>
<dbReference type="EMBL" id="MVBM01000002">
    <property type="protein sequence ID" value="OOK78291.1"/>
    <property type="molecule type" value="Genomic_DNA"/>
</dbReference>
<protein>
    <submittedName>
        <fullName evidence="2">Uncharacterized protein</fullName>
    </submittedName>
</protein>
<name>A0A1V3XPA8_MYCKA</name>
<dbReference type="EMBL" id="MVBN01000002">
    <property type="protein sequence ID" value="OOK81074.1"/>
    <property type="molecule type" value="Genomic_DNA"/>
</dbReference>
<sequence length="43" mass="4713">MFTGALDDVGPLDAVEPLHHRRVPQDIHCCAVARLDEFVGPKS</sequence>
<dbReference type="STRING" id="1768.B1T50_06295"/>
<evidence type="ECO:0000313" key="4">
    <source>
        <dbReference type="Proteomes" id="UP000189229"/>
    </source>
</evidence>
<dbReference type="Proteomes" id="UP000188532">
    <property type="component" value="Unassembled WGS sequence"/>
</dbReference>
<evidence type="ECO:0000313" key="1">
    <source>
        <dbReference type="EMBL" id="OOK78291.1"/>
    </source>
</evidence>
<reference evidence="3 4" key="1">
    <citation type="submission" date="2017-02" db="EMBL/GenBank/DDBJ databases">
        <title>Complete genome sequences of Mycobacterium kansasii strains isolated from rhesus macaques.</title>
        <authorList>
            <person name="Panda A."/>
            <person name="Nagaraj S."/>
            <person name="Zhao X."/>
            <person name="Tettelin H."/>
            <person name="Detolla L.J."/>
        </authorList>
    </citation>
    <scope>NUCLEOTIDE SEQUENCE [LARGE SCALE GENOMIC DNA]</scope>
    <source>
        <strain evidence="2 3">11-3469</strain>
        <strain evidence="1 4">11-3813</strain>
    </source>
</reference>
<comment type="caution">
    <text evidence="2">The sequence shown here is derived from an EMBL/GenBank/DDBJ whole genome shotgun (WGS) entry which is preliminary data.</text>
</comment>
<organism evidence="2 3">
    <name type="scientific">Mycobacterium kansasii</name>
    <dbReference type="NCBI Taxonomy" id="1768"/>
    <lineage>
        <taxon>Bacteria</taxon>
        <taxon>Bacillati</taxon>
        <taxon>Actinomycetota</taxon>
        <taxon>Actinomycetes</taxon>
        <taxon>Mycobacteriales</taxon>
        <taxon>Mycobacteriaceae</taxon>
        <taxon>Mycobacterium</taxon>
    </lineage>
</organism>
<gene>
    <name evidence="2" type="ORF">BZL29_2074</name>
    <name evidence="1" type="ORF">BZL30_2054</name>
</gene>